<sequence>MANPTNASPDPWELAKSRFLEDLDPHEKDIFNNATLENIYYSTSNTNRDDAEKSKTRGVVRKLGPLVSAIESYGGAFDAFAQISPQYLSPIWGSIRVLLVVAGSYSKFYDKIVDTLGRIGDILPRFRDYERIYDGQKHRRLYQALSNAYLDIITLCSEFRTSIREQKNSKVRRLLKPLAFDKQFDEAIERFRRHRQNVVDEAETCHMIEAAEQRDAQLVLFAEERRRKLLERLSKVDCKCRHRKLKESRHEGTGAWFTSSPEFEQWMKASYSSVLCCYGIPGCGKSVLVSSVIDSFDVTGTVVVYYCDYSDKRTLEPSNVFATLARQALEQIEILPETLALEIEQVEHDGEKLANSQAALIILQKSLELVPGPIFVVLDGLDEATEPSQLLICNNLKQLIEKSGVSVKLFITGRDELGSLLMLDSNVPFSRIPISSTAISLDIENYVRSSTRRRIADGLLVITDPDLAQLIVDELVKGAKGM</sequence>
<dbReference type="InterPro" id="IPR027417">
    <property type="entry name" value="P-loop_NTPase"/>
</dbReference>
<evidence type="ECO:0000313" key="4">
    <source>
        <dbReference type="EMBL" id="PMD40956.1"/>
    </source>
</evidence>
<gene>
    <name evidence="4" type="ORF">L207DRAFT_544209</name>
</gene>
<evidence type="ECO:0000256" key="1">
    <source>
        <dbReference type="ARBA" id="ARBA00022737"/>
    </source>
</evidence>
<dbReference type="InterPro" id="IPR056884">
    <property type="entry name" value="NPHP3-like_N"/>
</dbReference>
<dbReference type="Pfam" id="PF24883">
    <property type="entry name" value="NPHP3_N"/>
    <property type="match status" value="1"/>
</dbReference>
<dbReference type="Proteomes" id="UP000235786">
    <property type="component" value="Unassembled WGS sequence"/>
</dbReference>
<evidence type="ECO:0000259" key="3">
    <source>
        <dbReference type="Pfam" id="PF24883"/>
    </source>
</evidence>
<proteinExistence type="predicted"/>
<protein>
    <submittedName>
        <fullName evidence="4">Uncharacterized protein</fullName>
    </submittedName>
</protein>
<organism evidence="4 5">
    <name type="scientific">Hyaloscypha variabilis (strain UAMH 11265 / GT02V1 / F)</name>
    <name type="common">Meliniomyces variabilis</name>
    <dbReference type="NCBI Taxonomy" id="1149755"/>
    <lineage>
        <taxon>Eukaryota</taxon>
        <taxon>Fungi</taxon>
        <taxon>Dikarya</taxon>
        <taxon>Ascomycota</taxon>
        <taxon>Pezizomycotina</taxon>
        <taxon>Leotiomycetes</taxon>
        <taxon>Helotiales</taxon>
        <taxon>Hyaloscyphaceae</taxon>
        <taxon>Hyaloscypha</taxon>
        <taxon>Hyaloscypha variabilis</taxon>
    </lineage>
</organism>
<dbReference type="OrthoDB" id="7464126at2759"/>
<dbReference type="AlphaFoldDB" id="A0A2J6RR09"/>
<evidence type="ECO:0000313" key="5">
    <source>
        <dbReference type="Proteomes" id="UP000235786"/>
    </source>
</evidence>
<feature type="domain" description="DUF7708" evidence="2">
    <location>
        <begin position="66"/>
        <end position="209"/>
    </location>
</feature>
<feature type="domain" description="Nephrocystin 3-like N-terminal" evidence="3">
    <location>
        <begin position="252"/>
        <end position="414"/>
    </location>
</feature>
<accession>A0A2J6RR09</accession>
<dbReference type="InterPro" id="IPR056125">
    <property type="entry name" value="DUF7708"/>
</dbReference>
<evidence type="ECO:0000259" key="2">
    <source>
        <dbReference type="Pfam" id="PF24809"/>
    </source>
</evidence>
<dbReference type="STRING" id="1149755.A0A2J6RR09"/>
<dbReference type="Pfam" id="PF24809">
    <property type="entry name" value="DUF7708"/>
    <property type="match status" value="1"/>
</dbReference>
<dbReference type="Gene3D" id="3.40.50.300">
    <property type="entry name" value="P-loop containing nucleotide triphosphate hydrolases"/>
    <property type="match status" value="1"/>
</dbReference>
<keyword evidence="1" id="KW-0677">Repeat</keyword>
<keyword evidence="5" id="KW-1185">Reference proteome</keyword>
<dbReference type="PANTHER" id="PTHR10039:SF10">
    <property type="entry name" value="NACHT DOMAIN-CONTAINING PROTEIN"/>
    <property type="match status" value="1"/>
</dbReference>
<reference evidence="4 5" key="1">
    <citation type="submission" date="2016-04" db="EMBL/GenBank/DDBJ databases">
        <title>A degradative enzymes factory behind the ericoid mycorrhizal symbiosis.</title>
        <authorList>
            <consortium name="DOE Joint Genome Institute"/>
            <person name="Martino E."/>
            <person name="Morin E."/>
            <person name="Grelet G."/>
            <person name="Kuo A."/>
            <person name="Kohler A."/>
            <person name="Daghino S."/>
            <person name="Barry K."/>
            <person name="Choi C."/>
            <person name="Cichocki N."/>
            <person name="Clum A."/>
            <person name="Copeland A."/>
            <person name="Hainaut M."/>
            <person name="Haridas S."/>
            <person name="Labutti K."/>
            <person name="Lindquist E."/>
            <person name="Lipzen A."/>
            <person name="Khouja H.-R."/>
            <person name="Murat C."/>
            <person name="Ohm R."/>
            <person name="Olson A."/>
            <person name="Spatafora J."/>
            <person name="Veneault-Fourrey C."/>
            <person name="Henrissat B."/>
            <person name="Grigoriev I."/>
            <person name="Martin F."/>
            <person name="Perotto S."/>
        </authorList>
    </citation>
    <scope>NUCLEOTIDE SEQUENCE [LARGE SCALE GENOMIC DNA]</scope>
    <source>
        <strain evidence="4 5">F</strain>
    </source>
</reference>
<dbReference type="PANTHER" id="PTHR10039">
    <property type="entry name" value="AMELOGENIN"/>
    <property type="match status" value="1"/>
</dbReference>
<dbReference type="EMBL" id="KZ613945">
    <property type="protein sequence ID" value="PMD40956.1"/>
    <property type="molecule type" value="Genomic_DNA"/>
</dbReference>
<dbReference type="SUPFAM" id="SSF52540">
    <property type="entry name" value="P-loop containing nucleoside triphosphate hydrolases"/>
    <property type="match status" value="1"/>
</dbReference>
<name>A0A2J6RR09_HYAVF</name>